<reference evidence="1" key="1">
    <citation type="submission" date="2021-11" db="EMBL/GenBank/DDBJ databases">
        <title>Purpureocillium_takamizusanense_genome.</title>
        <authorList>
            <person name="Nguyen N.-H."/>
        </authorList>
    </citation>
    <scope>NUCLEOTIDE SEQUENCE</scope>
    <source>
        <strain evidence="1">PT3</strain>
    </source>
</reference>
<accession>A0A9Q8Q675</accession>
<name>A0A9Q8Q675_9HYPO</name>
<protein>
    <submittedName>
        <fullName evidence="1">Uncharacterized protein</fullName>
    </submittedName>
</protein>
<sequence>MVDIIQSASSPCVSAGMDISRVAATLVALSSPDGPHFPSLLLLHNLSAMVVDTQNSIQQRWAMETAKMAEPRFCLWRWNIWRLGVLDSGMLLNDDTKTKNNENDVIGNIV</sequence>
<gene>
    <name evidence="1" type="ORF">JDV02_001162</name>
</gene>
<dbReference type="Proteomes" id="UP000829364">
    <property type="component" value="Chromosome 1"/>
</dbReference>
<organism evidence="1 2">
    <name type="scientific">Purpureocillium takamizusanense</name>
    <dbReference type="NCBI Taxonomy" id="2060973"/>
    <lineage>
        <taxon>Eukaryota</taxon>
        <taxon>Fungi</taxon>
        <taxon>Dikarya</taxon>
        <taxon>Ascomycota</taxon>
        <taxon>Pezizomycotina</taxon>
        <taxon>Sordariomycetes</taxon>
        <taxon>Hypocreomycetidae</taxon>
        <taxon>Hypocreales</taxon>
        <taxon>Ophiocordycipitaceae</taxon>
        <taxon>Purpureocillium</taxon>
    </lineage>
</organism>
<dbReference type="EMBL" id="CP086354">
    <property type="protein sequence ID" value="UNI14544.1"/>
    <property type="molecule type" value="Genomic_DNA"/>
</dbReference>
<evidence type="ECO:0000313" key="2">
    <source>
        <dbReference type="Proteomes" id="UP000829364"/>
    </source>
</evidence>
<keyword evidence="2" id="KW-1185">Reference proteome</keyword>
<dbReference type="GeneID" id="72063125"/>
<proteinExistence type="predicted"/>
<dbReference type="RefSeq" id="XP_047838025.1">
    <property type="nucleotide sequence ID" value="XM_047982064.1"/>
</dbReference>
<evidence type="ECO:0000313" key="1">
    <source>
        <dbReference type="EMBL" id="UNI14544.1"/>
    </source>
</evidence>
<dbReference type="AlphaFoldDB" id="A0A9Q8Q675"/>
<dbReference type="KEGG" id="ptkz:JDV02_001162"/>